<reference evidence="1 2" key="1">
    <citation type="submission" date="2019-02" db="EMBL/GenBank/DDBJ databases">
        <title>Deep-cultivation of Planctomycetes and their phenomic and genomic characterization uncovers novel biology.</title>
        <authorList>
            <person name="Wiegand S."/>
            <person name="Jogler M."/>
            <person name="Boedeker C."/>
            <person name="Pinto D."/>
            <person name="Vollmers J."/>
            <person name="Rivas-Marin E."/>
            <person name="Kohn T."/>
            <person name="Peeters S.H."/>
            <person name="Heuer A."/>
            <person name="Rast P."/>
            <person name="Oberbeckmann S."/>
            <person name="Bunk B."/>
            <person name="Jeske O."/>
            <person name="Meyerdierks A."/>
            <person name="Storesund J.E."/>
            <person name="Kallscheuer N."/>
            <person name="Luecker S."/>
            <person name="Lage O.M."/>
            <person name="Pohl T."/>
            <person name="Merkel B.J."/>
            <person name="Hornburger P."/>
            <person name="Mueller R.-W."/>
            <person name="Bruemmer F."/>
            <person name="Labrenz M."/>
            <person name="Spormann A.M."/>
            <person name="Op den Camp H."/>
            <person name="Overmann J."/>
            <person name="Amann R."/>
            <person name="Jetten M.S.M."/>
            <person name="Mascher T."/>
            <person name="Medema M.H."/>
            <person name="Devos D.P."/>
            <person name="Kaster A.-K."/>
            <person name="Ovreas L."/>
            <person name="Rohde M."/>
            <person name="Galperin M.Y."/>
            <person name="Jogler C."/>
        </authorList>
    </citation>
    <scope>NUCLEOTIDE SEQUENCE [LARGE SCALE GENOMIC DNA]</scope>
    <source>
        <strain evidence="1 2">Poly30</strain>
    </source>
</reference>
<evidence type="ECO:0000313" key="1">
    <source>
        <dbReference type="EMBL" id="QDV05328.1"/>
    </source>
</evidence>
<dbReference type="AlphaFoldDB" id="A0A518EMK8"/>
<proteinExistence type="predicted"/>
<accession>A0A518EMK8</accession>
<name>A0A518EMK8_9BACT</name>
<evidence type="ECO:0000313" key="2">
    <source>
        <dbReference type="Proteomes" id="UP000320390"/>
    </source>
</evidence>
<sequence length="177" mass="18958" precursor="true">MIGPMQAALCSTQGGAAFRVETVVLPVNGQQRTYAFVAEFKGRVEVFDLTEMLYTAPAGGHWVPSHPAWVAPPSGFDALDNNIRAIAVDPLSDGKAMVYVGVSRVGIMSIPFDPSSTTGFMDSERHLIKTSGEVWGLSIRDHPNPARRTLLCSDGYAGHRIYSLGLIEHQAASGTGL</sequence>
<gene>
    <name evidence="1" type="ORF">Poly30_08250</name>
</gene>
<protein>
    <submittedName>
        <fullName evidence="1">Uncharacterized protein</fullName>
    </submittedName>
</protein>
<keyword evidence="2" id="KW-1185">Reference proteome</keyword>
<dbReference type="EMBL" id="CP036434">
    <property type="protein sequence ID" value="QDV05328.1"/>
    <property type="molecule type" value="Genomic_DNA"/>
</dbReference>
<dbReference type="Proteomes" id="UP000320390">
    <property type="component" value="Chromosome"/>
</dbReference>
<organism evidence="1 2">
    <name type="scientific">Saltatorellus ferox</name>
    <dbReference type="NCBI Taxonomy" id="2528018"/>
    <lineage>
        <taxon>Bacteria</taxon>
        <taxon>Pseudomonadati</taxon>
        <taxon>Planctomycetota</taxon>
        <taxon>Planctomycetia</taxon>
        <taxon>Planctomycetia incertae sedis</taxon>
        <taxon>Saltatorellus</taxon>
    </lineage>
</organism>